<evidence type="ECO:0000256" key="6">
    <source>
        <dbReference type="ARBA" id="ARBA00022840"/>
    </source>
</evidence>
<dbReference type="PROSITE" id="PS00211">
    <property type="entry name" value="ABC_TRANSPORTER_1"/>
    <property type="match status" value="1"/>
</dbReference>
<comment type="caution">
    <text evidence="11">The sequence shown here is derived from an EMBL/GenBank/DDBJ whole genome shotgun (WGS) entry which is preliminary data.</text>
</comment>
<keyword evidence="5" id="KW-0547">Nucleotide-binding</keyword>
<dbReference type="GO" id="GO:0005524">
    <property type="term" value="F:ATP binding"/>
    <property type="evidence" value="ECO:0007669"/>
    <property type="project" value="UniProtKB-KW"/>
</dbReference>
<evidence type="ECO:0000256" key="3">
    <source>
        <dbReference type="ARBA" id="ARBA00022475"/>
    </source>
</evidence>
<dbReference type="EMBL" id="LUKE01000003">
    <property type="protein sequence ID" value="KYG63873.1"/>
    <property type="molecule type" value="Genomic_DNA"/>
</dbReference>
<dbReference type="CDD" id="cd06581">
    <property type="entry name" value="TM_PBP1_LivM_like"/>
    <property type="match status" value="1"/>
</dbReference>
<evidence type="ECO:0000256" key="4">
    <source>
        <dbReference type="ARBA" id="ARBA00022692"/>
    </source>
</evidence>
<accession>A0A150WJS3</accession>
<keyword evidence="12" id="KW-1185">Reference proteome</keyword>
<dbReference type="InterPro" id="IPR051120">
    <property type="entry name" value="ABC_AA/LPS_Transport"/>
</dbReference>
<organism evidence="11 12">
    <name type="scientific">Bdellovibrio bacteriovorus</name>
    <dbReference type="NCBI Taxonomy" id="959"/>
    <lineage>
        <taxon>Bacteria</taxon>
        <taxon>Pseudomonadati</taxon>
        <taxon>Bdellovibrionota</taxon>
        <taxon>Bdellovibrionia</taxon>
        <taxon>Bdellovibrionales</taxon>
        <taxon>Pseudobdellovibrionaceae</taxon>
        <taxon>Bdellovibrio</taxon>
    </lineage>
</organism>
<evidence type="ECO:0000313" key="11">
    <source>
        <dbReference type="EMBL" id="KYG63873.1"/>
    </source>
</evidence>
<dbReference type="Gene3D" id="3.40.50.300">
    <property type="entry name" value="P-loop containing nucleotide triphosphate hydrolases"/>
    <property type="match status" value="1"/>
</dbReference>
<dbReference type="Pfam" id="PF02653">
    <property type="entry name" value="BPD_transp_2"/>
    <property type="match status" value="1"/>
</dbReference>
<feature type="transmembrane region" description="Helical" evidence="9">
    <location>
        <begin position="12"/>
        <end position="32"/>
    </location>
</feature>
<feature type="transmembrane region" description="Helical" evidence="9">
    <location>
        <begin position="171"/>
        <end position="195"/>
    </location>
</feature>
<dbReference type="Pfam" id="PF12399">
    <property type="entry name" value="BCA_ABC_TP_C"/>
    <property type="match status" value="1"/>
</dbReference>
<sequence length="610" mass="67147">MKNPAVLKALKYLVLLFPMTLPLWVDNQYYVQSILGRIFIYTILVVSLDLVVGYIGDISIGHAGLFAIGAYAMAVLSAPASMNTDGSLTHFYEWPFWASLLVAIGLTALVGFFLSFPSLKASGPYLAVTTIASGMIIYTFINEQEFLTNGTKGIRMAGLTLAGFSFEGNRLIWVVYPFLVLTMMLKKNLALSFWGRAFEAIKFSSIAAESCGISKVRYKIIAFVLSAAIAGLAGALFTHLDSYIAPNTFTMDFSVLVLMALIFGGVRSTLGNFIGMSLVVILPDLFTWFKDYRLMVFGILLLLTLFFLPDGLAGVIRKWWEKYSFSARDEKAFIEGLRKSATEPLKFASQKGNIKIPLQLKSVEMAFGGLKAVNDLEMEVKPGTIRGLMGPNGSGKSTTVNVVTGLYTPTKGHVYAFDKKITRLKPFQRAHLGIARTFQNLQLFGDLSVLENVLVGLHKHFRSDFVSVLLGLPNVRKEEERMMVEALQWLDFVGLGHLASEKAKNLAYGQARRLEIARALALKPKLLLLDEPAAGLTSSEIQEFNQIILKIKSHGIAILLIEHHMDMMLAVSDEITVLDFGKKIAEGLPSAVQKDPKVISAYLGTEVGHA</sequence>
<dbReference type="InterPro" id="IPR027417">
    <property type="entry name" value="P-loop_NTPase"/>
</dbReference>
<keyword evidence="2" id="KW-0813">Transport</keyword>
<dbReference type="GO" id="GO:1903805">
    <property type="term" value="P:L-valine import across plasma membrane"/>
    <property type="evidence" value="ECO:0007669"/>
    <property type="project" value="TreeGrafter"/>
</dbReference>
<feature type="domain" description="ABC transporter" evidence="10">
    <location>
        <begin position="358"/>
        <end position="605"/>
    </location>
</feature>
<dbReference type="InterPro" id="IPR032823">
    <property type="entry name" value="BCA_ABC_TP_C"/>
</dbReference>
<feature type="transmembrane region" description="Helical" evidence="9">
    <location>
        <begin position="123"/>
        <end position="141"/>
    </location>
</feature>
<keyword evidence="7 9" id="KW-1133">Transmembrane helix</keyword>
<evidence type="ECO:0000256" key="5">
    <source>
        <dbReference type="ARBA" id="ARBA00022741"/>
    </source>
</evidence>
<dbReference type="GO" id="GO:0005304">
    <property type="term" value="F:L-valine transmembrane transporter activity"/>
    <property type="evidence" value="ECO:0007669"/>
    <property type="project" value="TreeGrafter"/>
</dbReference>
<dbReference type="GO" id="GO:0005886">
    <property type="term" value="C:plasma membrane"/>
    <property type="evidence" value="ECO:0007669"/>
    <property type="project" value="UniProtKB-SubCell"/>
</dbReference>
<dbReference type="GO" id="GO:0015192">
    <property type="term" value="F:L-phenylalanine transmembrane transporter activity"/>
    <property type="evidence" value="ECO:0007669"/>
    <property type="project" value="TreeGrafter"/>
</dbReference>
<dbReference type="Proteomes" id="UP000075320">
    <property type="component" value="Unassembled WGS sequence"/>
</dbReference>
<dbReference type="InterPro" id="IPR003593">
    <property type="entry name" value="AAA+_ATPase"/>
</dbReference>
<dbReference type="GO" id="GO:0042941">
    <property type="term" value="P:D-alanine transmembrane transport"/>
    <property type="evidence" value="ECO:0007669"/>
    <property type="project" value="TreeGrafter"/>
</dbReference>
<dbReference type="SMART" id="SM00382">
    <property type="entry name" value="AAA"/>
    <property type="match status" value="1"/>
</dbReference>
<dbReference type="Pfam" id="PF00005">
    <property type="entry name" value="ABC_tran"/>
    <property type="match status" value="1"/>
</dbReference>
<dbReference type="FunFam" id="3.40.50.300:FF:000421">
    <property type="entry name" value="Branched-chain amino acid ABC transporter ATP-binding protein"/>
    <property type="match status" value="1"/>
</dbReference>
<dbReference type="RefSeq" id="WP_061835767.1">
    <property type="nucleotide sequence ID" value="NZ_LUKE01000003.1"/>
</dbReference>
<evidence type="ECO:0000256" key="9">
    <source>
        <dbReference type="SAM" id="Phobius"/>
    </source>
</evidence>
<dbReference type="InterPro" id="IPR043428">
    <property type="entry name" value="LivM-like"/>
</dbReference>
<dbReference type="SUPFAM" id="SSF52540">
    <property type="entry name" value="P-loop containing nucleoside triphosphate hydrolases"/>
    <property type="match status" value="1"/>
</dbReference>
<dbReference type="OrthoDB" id="5290247at2"/>
<dbReference type="GO" id="GO:0015808">
    <property type="term" value="P:L-alanine transport"/>
    <property type="evidence" value="ECO:0007669"/>
    <property type="project" value="TreeGrafter"/>
</dbReference>
<evidence type="ECO:0000313" key="12">
    <source>
        <dbReference type="Proteomes" id="UP000075320"/>
    </source>
</evidence>
<reference evidence="11 12" key="1">
    <citation type="submission" date="2016-03" db="EMBL/GenBank/DDBJ databases">
        <authorList>
            <person name="Ploux O."/>
        </authorList>
    </citation>
    <scope>NUCLEOTIDE SEQUENCE [LARGE SCALE GENOMIC DNA]</scope>
    <source>
        <strain evidence="11 12">R0</strain>
    </source>
</reference>
<dbReference type="PROSITE" id="PS50893">
    <property type="entry name" value="ABC_TRANSPORTER_2"/>
    <property type="match status" value="1"/>
</dbReference>
<comment type="subcellular location">
    <subcellularLocation>
        <location evidence="1">Cell membrane</location>
        <topology evidence="1">Multi-pass membrane protein</topology>
    </subcellularLocation>
</comment>
<feature type="transmembrane region" description="Helical" evidence="9">
    <location>
        <begin position="63"/>
        <end position="82"/>
    </location>
</feature>
<feature type="transmembrane region" description="Helical" evidence="9">
    <location>
        <begin position="295"/>
        <end position="316"/>
    </location>
</feature>
<dbReference type="InterPro" id="IPR001851">
    <property type="entry name" value="ABC_transp_permease"/>
</dbReference>
<feature type="transmembrane region" description="Helical" evidence="9">
    <location>
        <begin position="216"/>
        <end position="237"/>
    </location>
</feature>
<protein>
    <recommendedName>
        <fullName evidence="10">ABC transporter domain-containing protein</fullName>
    </recommendedName>
</protein>
<name>A0A150WJS3_BDEBC</name>
<keyword evidence="8 9" id="KW-0472">Membrane</keyword>
<proteinExistence type="predicted"/>
<feature type="transmembrane region" description="Helical" evidence="9">
    <location>
        <begin position="94"/>
        <end position="116"/>
    </location>
</feature>
<evidence type="ECO:0000256" key="1">
    <source>
        <dbReference type="ARBA" id="ARBA00004651"/>
    </source>
</evidence>
<keyword evidence="6" id="KW-0067">ATP-binding</keyword>
<evidence type="ECO:0000256" key="2">
    <source>
        <dbReference type="ARBA" id="ARBA00022448"/>
    </source>
</evidence>
<feature type="transmembrane region" description="Helical" evidence="9">
    <location>
        <begin position="270"/>
        <end position="289"/>
    </location>
</feature>
<evidence type="ECO:0000256" key="8">
    <source>
        <dbReference type="ARBA" id="ARBA00023136"/>
    </source>
</evidence>
<evidence type="ECO:0000259" key="10">
    <source>
        <dbReference type="PROSITE" id="PS50893"/>
    </source>
</evidence>
<dbReference type="GO" id="GO:1903806">
    <property type="term" value="P:L-isoleucine import across plasma membrane"/>
    <property type="evidence" value="ECO:0007669"/>
    <property type="project" value="TreeGrafter"/>
</dbReference>
<dbReference type="GO" id="GO:0016887">
    <property type="term" value="F:ATP hydrolysis activity"/>
    <property type="evidence" value="ECO:0007669"/>
    <property type="project" value="InterPro"/>
</dbReference>
<dbReference type="PANTHER" id="PTHR45772:SF7">
    <property type="entry name" value="AMINO ACID ABC TRANSPORTER ATP-BINDING PROTEIN"/>
    <property type="match status" value="1"/>
</dbReference>
<feature type="transmembrane region" description="Helical" evidence="9">
    <location>
        <begin position="38"/>
        <end position="56"/>
    </location>
</feature>
<evidence type="ECO:0000256" key="7">
    <source>
        <dbReference type="ARBA" id="ARBA00022989"/>
    </source>
</evidence>
<dbReference type="GO" id="GO:0015188">
    <property type="term" value="F:L-isoleucine transmembrane transporter activity"/>
    <property type="evidence" value="ECO:0007669"/>
    <property type="project" value="TreeGrafter"/>
</dbReference>
<dbReference type="PANTHER" id="PTHR45772">
    <property type="entry name" value="CONSERVED COMPONENT OF ABC TRANSPORTER FOR NATURAL AMINO ACIDS-RELATED"/>
    <property type="match status" value="1"/>
</dbReference>
<dbReference type="InterPro" id="IPR003439">
    <property type="entry name" value="ABC_transporter-like_ATP-bd"/>
</dbReference>
<dbReference type="CDD" id="cd03219">
    <property type="entry name" value="ABC_Mj1267_LivG_branched"/>
    <property type="match status" value="1"/>
</dbReference>
<dbReference type="InterPro" id="IPR017871">
    <property type="entry name" value="ABC_transporter-like_CS"/>
</dbReference>
<keyword evidence="4 9" id="KW-0812">Transmembrane</keyword>
<gene>
    <name evidence="11" type="ORF">AZI86_13725</name>
</gene>
<dbReference type="AlphaFoldDB" id="A0A150WJS3"/>
<keyword evidence="3" id="KW-1003">Cell membrane</keyword>